<dbReference type="EMBL" id="NAJN01000549">
    <property type="protein sequence ID" value="TKA71692.1"/>
    <property type="molecule type" value="Genomic_DNA"/>
</dbReference>
<dbReference type="PANTHER" id="PTHR10638:SF33">
    <property type="entry name" value="AMINE OXIDASE"/>
    <property type="match status" value="1"/>
</dbReference>
<dbReference type="PANTHER" id="PTHR10638">
    <property type="entry name" value="COPPER AMINE OXIDASE"/>
    <property type="match status" value="1"/>
</dbReference>
<feature type="compositionally biased region" description="Low complexity" evidence="12">
    <location>
        <begin position="38"/>
        <end position="48"/>
    </location>
</feature>
<dbReference type="STRING" id="331657.A0A4U0X5H1"/>
<dbReference type="EC" id="1.4.3.-" evidence="11"/>
<dbReference type="InterPro" id="IPR049948">
    <property type="entry name" value="Cu_Am_ox_TPQ-bd"/>
</dbReference>
<evidence type="ECO:0000256" key="12">
    <source>
        <dbReference type="SAM" id="MobiDB-lite"/>
    </source>
</evidence>
<reference evidence="15 16" key="1">
    <citation type="submission" date="2017-03" db="EMBL/GenBank/DDBJ databases">
        <title>Genomes of endolithic fungi from Antarctica.</title>
        <authorList>
            <person name="Coleine C."/>
            <person name="Masonjones S."/>
            <person name="Stajich J.E."/>
        </authorList>
    </citation>
    <scope>NUCLEOTIDE SEQUENCE [LARGE SCALE GENOMIC DNA]</scope>
    <source>
        <strain evidence="15 16">CCFEE 5187</strain>
    </source>
</reference>
<feature type="domain" description="Copper amine oxidase catalytic" evidence="13">
    <location>
        <begin position="428"/>
        <end position="830"/>
    </location>
</feature>
<evidence type="ECO:0000256" key="3">
    <source>
        <dbReference type="ARBA" id="ARBA00011738"/>
    </source>
</evidence>
<feature type="active site" description="Schiff-base intermediate with substrate; via topaquinone" evidence="9">
    <location>
        <position position="589"/>
    </location>
</feature>
<evidence type="ECO:0000313" key="15">
    <source>
        <dbReference type="EMBL" id="TKA71692.1"/>
    </source>
</evidence>
<keyword evidence="16" id="KW-1185">Reference proteome</keyword>
<dbReference type="AlphaFoldDB" id="A0A4U0X5H1"/>
<organism evidence="15 16">
    <name type="scientific">Cryomyces minteri</name>
    <dbReference type="NCBI Taxonomy" id="331657"/>
    <lineage>
        <taxon>Eukaryota</taxon>
        <taxon>Fungi</taxon>
        <taxon>Dikarya</taxon>
        <taxon>Ascomycota</taxon>
        <taxon>Pezizomycotina</taxon>
        <taxon>Dothideomycetes</taxon>
        <taxon>Dothideomycetes incertae sedis</taxon>
        <taxon>Cryomyces</taxon>
    </lineage>
</organism>
<keyword evidence="5 9" id="KW-0801">TPQ</keyword>
<keyword evidence="8" id="KW-1015">Disulfide bond</keyword>
<comment type="caution">
    <text evidence="15">The sequence shown here is derived from an EMBL/GenBank/DDBJ whole genome shotgun (WGS) entry which is preliminary data.</text>
</comment>
<dbReference type="GO" id="GO:0008131">
    <property type="term" value="F:primary methylamine oxidase activity"/>
    <property type="evidence" value="ECO:0007669"/>
    <property type="project" value="InterPro"/>
</dbReference>
<feature type="domain" description="Copper amine oxidase N3-terminal" evidence="14">
    <location>
        <begin position="299"/>
        <end position="389"/>
    </location>
</feature>
<evidence type="ECO:0000256" key="8">
    <source>
        <dbReference type="ARBA" id="ARBA00023157"/>
    </source>
</evidence>
<feature type="compositionally biased region" description="Pro residues" evidence="12">
    <location>
        <begin position="27"/>
        <end position="37"/>
    </location>
</feature>
<gene>
    <name evidence="15" type="ORF">B0A49_04396</name>
</gene>
<name>A0A4U0X5H1_9PEZI</name>
<dbReference type="FunFam" id="2.70.98.20:FF:000001">
    <property type="entry name" value="Amine oxidase"/>
    <property type="match status" value="1"/>
</dbReference>
<comment type="PTM">
    <text evidence="10 11">Topaquinone (TPQ) is generated by copper-dependent autoxidation of a specific tyrosyl residue.</text>
</comment>
<dbReference type="InterPro" id="IPR015802">
    <property type="entry name" value="Cu_amine_oxidase_N3"/>
</dbReference>
<feature type="modified residue" description="2',4',5'-topaquinone" evidence="10">
    <location>
        <position position="589"/>
    </location>
</feature>
<evidence type="ECO:0000256" key="11">
    <source>
        <dbReference type="RuleBase" id="RU000672"/>
    </source>
</evidence>
<feature type="region of interest" description="Disordered" evidence="12">
    <location>
        <begin position="21"/>
        <end position="56"/>
    </location>
</feature>
<dbReference type="SUPFAM" id="SSF49998">
    <property type="entry name" value="Amine oxidase catalytic domain"/>
    <property type="match status" value="1"/>
</dbReference>
<comment type="cofactor">
    <cofactor evidence="1">
        <name>Cu cation</name>
        <dbReference type="ChEBI" id="CHEBI:23378"/>
    </cofactor>
</comment>
<dbReference type="GO" id="GO:0048038">
    <property type="term" value="F:quinone binding"/>
    <property type="evidence" value="ECO:0007669"/>
    <property type="project" value="InterPro"/>
</dbReference>
<dbReference type="Gene3D" id="2.70.98.20">
    <property type="entry name" value="Copper amine oxidase, catalytic domain"/>
    <property type="match status" value="1"/>
</dbReference>
<proteinExistence type="inferred from homology"/>
<keyword evidence="7 11" id="KW-0186">Copper</keyword>
<dbReference type="Pfam" id="PF02728">
    <property type="entry name" value="Cu_amine_oxidN3"/>
    <property type="match status" value="1"/>
</dbReference>
<comment type="subunit">
    <text evidence="3">Homodimer.</text>
</comment>
<evidence type="ECO:0000256" key="6">
    <source>
        <dbReference type="ARBA" id="ARBA00023002"/>
    </source>
</evidence>
<dbReference type="Gene3D" id="3.10.450.40">
    <property type="match status" value="2"/>
</dbReference>
<comment type="cofactor">
    <cofactor evidence="11">
        <name>Cu cation</name>
        <dbReference type="ChEBI" id="CHEBI:23378"/>
    </cofactor>
    <text evidence="11">Contains 1 topaquinone per subunit.</text>
</comment>
<dbReference type="Pfam" id="PF01179">
    <property type="entry name" value="Cu_amine_oxid"/>
    <property type="match status" value="1"/>
</dbReference>
<dbReference type="GO" id="GO:0005507">
    <property type="term" value="F:copper ion binding"/>
    <property type="evidence" value="ECO:0007669"/>
    <property type="project" value="InterPro"/>
</dbReference>
<dbReference type="PROSITE" id="PS01164">
    <property type="entry name" value="COPPER_AMINE_OXID_1"/>
    <property type="match status" value="1"/>
</dbReference>
<evidence type="ECO:0000256" key="10">
    <source>
        <dbReference type="PIRSR" id="PIRSR600269-51"/>
    </source>
</evidence>
<accession>A0A4U0X5H1</accession>
<dbReference type="InterPro" id="IPR036460">
    <property type="entry name" value="Cu_amine_oxidase_C_sf"/>
</dbReference>
<dbReference type="OrthoDB" id="5379943at2759"/>
<evidence type="ECO:0000259" key="13">
    <source>
        <dbReference type="Pfam" id="PF01179"/>
    </source>
</evidence>
<dbReference type="SUPFAM" id="SSF54416">
    <property type="entry name" value="Amine oxidase N-terminal region"/>
    <property type="match status" value="2"/>
</dbReference>
<evidence type="ECO:0000256" key="1">
    <source>
        <dbReference type="ARBA" id="ARBA00001935"/>
    </source>
</evidence>
<evidence type="ECO:0000256" key="4">
    <source>
        <dbReference type="ARBA" id="ARBA00022723"/>
    </source>
</evidence>
<comment type="similarity">
    <text evidence="2 11">Belongs to the copper/topaquinone oxidase family.</text>
</comment>
<feature type="active site" description="Proton acceptor" evidence="9">
    <location>
        <position position="505"/>
    </location>
</feature>
<evidence type="ECO:0000259" key="14">
    <source>
        <dbReference type="Pfam" id="PF02728"/>
    </source>
</evidence>
<dbReference type="InterPro" id="IPR000269">
    <property type="entry name" value="Cu_amine_oxidase"/>
</dbReference>
<evidence type="ECO:0000256" key="7">
    <source>
        <dbReference type="ARBA" id="ARBA00023008"/>
    </source>
</evidence>
<dbReference type="Proteomes" id="UP000308768">
    <property type="component" value="Unassembled WGS sequence"/>
</dbReference>
<evidence type="ECO:0000313" key="16">
    <source>
        <dbReference type="Proteomes" id="UP000308768"/>
    </source>
</evidence>
<sequence>MPPPGTVFPIPPPDSPFATIGCMWPVAPAPPNPPTPSGPSSGSSSGHPAPGGGRAGINYLHPKEFTLINLLKGVDKPWENAPVTGTSLKVTPFRVPTNYTVAYLIERLSKTDGKGLEIVEVYERGDGHWGKGTNIPHNSGGAKKVITEYGWTARRGASENGLEPVEVFNPTMLDTGTLDDEKNLKRQLHAWRWRRARRKTDLPADEIRTAAELIKGVWPANTDLQYKAVTLEEPLKAEAVPYLEAEHNGESAPSIDRKAFVSYYLRNTNKFHEAIVNLSENRVESNVRLGNNVHAPGDAEEIVAIERVALEDEAVKAEVAKLQLPEGTVVVCDPWIYGSDGVNDDERMWQCFLYIRDPKNSDEADSNHYALPLAISPVISSDTMKVIRVDLLPTGADNTIKETQPLKIQAPNEYIPEAQALRTDLKPLNVVQPEGASFTVTQQGTSSIIEWQKWSFRVGFNQREGMVLYNVHYDGRSLFYRLSLSDMNIPYADPRHPFHKKSAFDLGDVGAGITANNLKLGCDCLGSIHYLNGIVSTDKGEPLQMDNVICVHEQDAGIGWKHTNYRTGRAAVVRNRELVLQSIITVANYEYILAFMFNQAGELIYEVRATGILSTQPIDEGVEVPWGTVVHPGVLATYHQHIFSLRVDPMIDGHSNRLVYDEAVPMPRDAFNPHGTGYTTKETVITHSGGYDTNYDTNRTFKIQNTSSRNPINNKPVAYKIHAPPFQKMLADAASFNHARAEFADHNVYAVAHRDGELYAGGKYTNQSRGGTGVRSWAARRDDLVDADVVVFVQFGINHIPRVEDFPVMPCEIIKVALKPVNFFDRNPAIDVPPSSQDSNRSVLLGEAQALAHRQPASGVEATVDGKGDVCCASKL</sequence>
<keyword evidence="6 11" id="KW-0560">Oxidoreductase</keyword>
<dbReference type="InterPro" id="IPR016182">
    <property type="entry name" value="Cu_amine_oxidase_N-reg"/>
</dbReference>
<protein>
    <recommendedName>
        <fullName evidence="11">Amine oxidase</fullName>
        <ecNumber evidence="11">1.4.3.-</ecNumber>
    </recommendedName>
</protein>
<evidence type="ECO:0000256" key="2">
    <source>
        <dbReference type="ARBA" id="ARBA00007983"/>
    </source>
</evidence>
<keyword evidence="4 11" id="KW-0479">Metal-binding</keyword>
<evidence type="ECO:0000256" key="9">
    <source>
        <dbReference type="PIRSR" id="PIRSR600269-50"/>
    </source>
</evidence>
<dbReference type="InterPro" id="IPR015798">
    <property type="entry name" value="Cu_amine_oxidase_C"/>
</dbReference>
<evidence type="ECO:0000256" key="5">
    <source>
        <dbReference type="ARBA" id="ARBA00022772"/>
    </source>
</evidence>
<dbReference type="GO" id="GO:0009308">
    <property type="term" value="P:amine metabolic process"/>
    <property type="evidence" value="ECO:0007669"/>
    <property type="project" value="UniProtKB-UniRule"/>
</dbReference>